<dbReference type="Proteomes" id="UP000010880">
    <property type="component" value="Chromosome"/>
</dbReference>
<dbReference type="PANTHER" id="PTHR39178:SF1">
    <property type="entry name" value="RIBOSOMAL-PROCESSING CYSTEINE PROTEASE PRP"/>
    <property type="match status" value="1"/>
</dbReference>
<dbReference type="PANTHER" id="PTHR39178">
    <property type="entry name" value="HYPOTHETICAL RIBOSOME-ASSOCIATED PROTEIN"/>
    <property type="match status" value="1"/>
</dbReference>
<protein>
    <recommendedName>
        <fullName evidence="6">Ribosomal processing cysteine protease Prp</fullName>
    </recommendedName>
</protein>
<dbReference type="InterPro" id="IPR007422">
    <property type="entry name" value="Peptidase_Prp"/>
</dbReference>
<keyword evidence="1" id="KW-0690">Ribosome biogenesis</keyword>
<evidence type="ECO:0000256" key="5">
    <source>
        <dbReference type="ARBA" id="ARBA00044503"/>
    </source>
</evidence>
<evidence type="ECO:0000256" key="1">
    <source>
        <dbReference type="ARBA" id="ARBA00022517"/>
    </source>
</evidence>
<reference evidence="8" key="1">
    <citation type="submission" date="2012-02" db="EMBL/GenBank/DDBJ databases">
        <title>The complete genome of Halobacteroides halobius DSM 5150.</title>
        <authorList>
            <person name="Lucas S."/>
            <person name="Copeland A."/>
            <person name="Lapidus A."/>
            <person name="Glavina del Rio T."/>
            <person name="Dalin E."/>
            <person name="Tice H."/>
            <person name="Bruce D."/>
            <person name="Goodwin L."/>
            <person name="Pitluck S."/>
            <person name="Peters L."/>
            <person name="Mikhailova N."/>
            <person name="Gu W."/>
            <person name="Kyrpides N."/>
            <person name="Mavromatis K."/>
            <person name="Ivanova N."/>
            <person name="Brettin T."/>
            <person name="Detter J.C."/>
            <person name="Han C."/>
            <person name="Larimer F."/>
            <person name="Land M."/>
            <person name="Hauser L."/>
            <person name="Markowitz V."/>
            <person name="Cheng J.-F."/>
            <person name="Hugenholtz P."/>
            <person name="Woyke T."/>
            <person name="Wu D."/>
            <person name="Tindall B."/>
            <person name="Pomrenke H."/>
            <person name="Brambilla E."/>
            <person name="Klenk H.-P."/>
            <person name="Eisen J.A."/>
        </authorList>
    </citation>
    <scope>NUCLEOTIDE SEQUENCE [LARGE SCALE GENOMIC DNA]</scope>
    <source>
        <strain evidence="8">ATCC 35273 / DSM 5150 / MD-1</strain>
    </source>
</reference>
<dbReference type="HOGENOM" id="CLU_140910_1_0_9"/>
<comment type="similarity">
    <text evidence="5">Belongs to the Prp family.</text>
</comment>
<dbReference type="GO" id="GO:0005840">
    <property type="term" value="C:ribosome"/>
    <property type="evidence" value="ECO:0007669"/>
    <property type="project" value="UniProtKB-KW"/>
</dbReference>
<evidence type="ECO:0000313" key="7">
    <source>
        <dbReference type="EMBL" id="AGB41883.1"/>
    </source>
</evidence>
<dbReference type="RefSeq" id="WP_015327598.1">
    <property type="nucleotide sequence ID" value="NC_019978.1"/>
</dbReference>
<dbReference type="KEGG" id="hhl:Halha_1984"/>
<dbReference type="EMBL" id="CP003359">
    <property type="protein sequence ID" value="AGB41883.1"/>
    <property type="molecule type" value="Genomic_DNA"/>
</dbReference>
<keyword evidence="4" id="KW-0788">Thiol protease</keyword>
<dbReference type="GO" id="GO:0008234">
    <property type="term" value="F:cysteine-type peptidase activity"/>
    <property type="evidence" value="ECO:0007669"/>
    <property type="project" value="UniProtKB-KW"/>
</dbReference>
<dbReference type="SUPFAM" id="SSF118010">
    <property type="entry name" value="TM1457-like"/>
    <property type="match status" value="1"/>
</dbReference>
<evidence type="ECO:0000256" key="6">
    <source>
        <dbReference type="ARBA" id="ARBA00044538"/>
    </source>
</evidence>
<dbReference type="OrthoDB" id="48998at2"/>
<proteinExistence type="inferred from homology"/>
<evidence type="ECO:0000256" key="2">
    <source>
        <dbReference type="ARBA" id="ARBA00022670"/>
    </source>
</evidence>
<keyword evidence="8" id="KW-1185">Reference proteome</keyword>
<dbReference type="Pfam" id="PF04327">
    <property type="entry name" value="Peptidase_Prp"/>
    <property type="match status" value="1"/>
</dbReference>
<dbReference type="GO" id="GO:0006508">
    <property type="term" value="P:proteolysis"/>
    <property type="evidence" value="ECO:0007669"/>
    <property type="project" value="UniProtKB-KW"/>
</dbReference>
<dbReference type="CDD" id="cd16332">
    <property type="entry name" value="Prp-like"/>
    <property type="match status" value="1"/>
</dbReference>
<evidence type="ECO:0000256" key="4">
    <source>
        <dbReference type="ARBA" id="ARBA00022807"/>
    </source>
</evidence>
<evidence type="ECO:0000256" key="3">
    <source>
        <dbReference type="ARBA" id="ARBA00022801"/>
    </source>
</evidence>
<dbReference type="InterPro" id="IPR036764">
    <property type="entry name" value="Peptidase_Prp_sf"/>
</dbReference>
<dbReference type="STRING" id="748449.Halha_1984"/>
<keyword evidence="3" id="KW-0378">Hydrolase</keyword>
<gene>
    <name evidence="7" type="ordered locus">Halha_1984</name>
</gene>
<dbReference type="Gene3D" id="3.30.70.1490">
    <property type="entry name" value="Cysteine protease Prp"/>
    <property type="match status" value="1"/>
</dbReference>
<accession>L0KCT2</accession>
<keyword evidence="7" id="KW-0687">Ribonucleoprotein</keyword>
<dbReference type="eggNOG" id="COG2868">
    <property type="taxonomic scope" value="Bacteria"/>
</dbReference>
<dbReference type="GO" id="GO:0042254">
    <property type="term" value="P:ribosome biogenesis"/>
    <property type="evidence" value="ECO:0007669"/>
    <property type="project" value="UniProtKB-KW"/>
</dbReference>
<name>L0KCT2_HALHC</name>
<keyword evidence="7" id="KW-0689">Ribosomal protein</keyword>
<evidence type="ECO:0000313" key="8">
    <source>
        <dbReference type="Proteomes" id="UP000010880"/>
    </source>
</evidence>
<sequence>MITVKIERNKDNNIIAFWAQGHAEYAPYGEDIICAAISAILQTAVFGLQEYLELKPDVSTDDGWLNCRLQSKLACDQEVKAILETMLVGLKETAKAYSDYIKIEEV</sequence>
<dbReference type="AlphaFoldDB" id="L0KCT2"/>
<organism evidence="7 8">
    <name type="scientific">Halobacteroides halobius (strain ATCC 35273 / DSM 5150 / MD-1)</name>
    <dbReference type="NCBI Taxonomy" id="748449"/>
    <lineage>
        <taxon>Bacteria</taxon>
        <taxon>Bacillati</taxon>
        <taxon>Bacillota</taxon>
        <taxon>Clostridia</taxon>
        <taxon>Halanaerobiales</taxon>
        <taxon>Halobacteroidaceae</taxon>
        <taxon>Halobacteroides</taxon>
    </lineage>
</organism>
<keyword evidence="2" id="KW-0645">Protease</keyword>